<evidence type="ECO:0008006" key="3">
    <source>
        <dbReference type="Google" id="ProtNLM"/>
    </source>
</evidence>
<protein>
    <recommendedName>
        <fullName evidence="3">MULE transposase domain-containing protein</fullName>
    </recommendedName>
</protein>
<feature type="non-terminal residue" evidence="1">
    <location>
        <position position="384"/>
    </location>
</feature>
<sequence length="384" mass="43528">MPMTTKWTTVCSDMAREDSQLLMEDIKVFIIVKSKLVPCVCALTKPHKMRYQLLRCSSETCKAAAPYNACLWKGKVFTCQGLSRVTIMEAGAHETLVKEPQKVKLTPRLKDYGREMVTQGLKPSRIHNGLTESELPTLRQVQWFVSSYSKKNLHRNDDYAEILSQIDQLAYGPTVSDTNPFSFVGLTTKRLLLNAARDPESFVFRMDVTFKLNQVGYPVIGFCFSVEWHQLVVKSVMADAEAAQQNAVVRVFGADCEFVYLMCFYHLLAKRDYTLRTKHKIGTLIQLLADCCAHQSVTPRIFKESPASPEATQQLNARVKDFRRRDLLVDMTPIRSSIEFLLVFPNPDVLRRSREVGPVSAQMGVNYVQMEVAGQPEGGWNVDL</sequence>
<proteinExistence type="predicted"/>
<name>W2ZP44_PHYNI</name>
<dbReference type="Proteomes" id="UP000018948">
    <property type="component" value="Unassembled WGS sequence"/>
</dbReference>
<reference evidence="1 2" key="1">
    <citation type="submission" date="2013-11" db="EMBL/GenBank/DDBJ databases">
        <title>The Genome Sequence of Phytophthora parasitica P10297.</title>
        <authorList>
            <consortium name="The Broad Institute Genomics Platform"/>
            <person name="Russ C."/>
            <person name="Tyler B."/>
            <person name="Panabieres F."/>
            <person name="Shan W."/>
            <person name="Tripathy S."/>
            <person name="Grunwald N."/>
            <person name="Machado M."/>
            <person name="Johnson C.S."/>
            <person name="Walker B."/>
            <person name="Young S.K."/>
            <person name="Zeng Q."/>
            <person name="Gargeya S."/>
            <person name="Fitzgerald M."/>
            <person name="Haas B."/>
            <person name="Abouelleil A."/>
            <person name="Allen A.W."/>
            <person name="Alvarado L."/>
            <person name="Arachchi H.M."/>
            <person name="Berlin A.M."/>
            <person name="Chapman S.B."/>
            <person name="Gainer-Dewar J."/>
            <person name="Goldberg J."/>
            <person name="Griggs A."/>
            <person name="Gujja S."/>
            <person name="Hansen M."/>
            <person name="Howarth C."/>
            <person name="Imamovic A."/>
            <person name="Ireland A."/>
            <person name="Larimer J."/>
            <person name="McCowan C."/>
            <person name="Murphy C."/>
            <person name="Pearson M."/>
            <person name="Poon T.W."/>
            <person name="Priest M."/>
            <person name="Roberts A."/>
            <person name="Saif S."/>
            <person name="Shea T."/>
            <person name="Sisk P."/>
            <person name="Sykes S."/>
            <person name="Wortman J."/>
            <person name="Nusbaum C."/>
            <person name="Birren B."/>
        </authorList>
    </citation>
    <scope>NUCLEOTIDE SEQUENCE [LARGE SCALE GENOMIC DNA]</scope>
    <source>
        <strain evidence="1 2">P10297</strain>
    </source>
</reference>
<comment type="caution">
    <text evidence="1">The sequence shown here is derived from an EMBL/GenBank/DDBJ whole genome shotgun (WGS) entry which is preliminary data.</text>
</comment>
<gene>
    <name evidence="1" type="ORF">F442_05226</name>
</gene>
<organism evidence="1 2">
    <name type="scientific">Phytophthora nicotianae P10297</name>
    <dbReference type="NCBI Taxonomy" id="1317064"/>
    <lineage>
        <taxon>Eukaryota</taxon>
        <taxon>Sar</taxon>
        <taxon>Stramenopiles</taxon>
        <taxon>Oomycota</taxon>
        <taxon>Peronosporomycetes</taxon>
        <taxon>Peronosporales</taxon>
        <taxon>Peronosporaceae</taxon>
        <taxon>Phytophthora</taxon>
    </lineage>
</organism>
<evidence type="ECO:0000313" key="1">
    <source>
        <dbReference type="EMBL" id="ETP49167.1"/>
    </source>
</evidence>
<dbReference type="EMBL" id="ANIY01001133">
    <property type="protein sequence ID" value="ETP49167.1"/>
    <property type="molecule type" value="Genomic_DNA"/>
</dbReference>
<accession>W2ZP44</accession>
<dbReference type="AlphaFoldDB" id="W2ZP44"/>
<evidence type="ECO:0000313" key="2">
    <source>
        <dbReference type="Proteomes" id="UP000018948"/>
    </source>
</evidence>